<dbReference type="AlphaFoldDB" id="A0A7H0K119"/>
<name>A0A7H0K119_9CORY</name>
<organism evidence="2 3">
    <name type="scientific">Corynebacterium lujinxingii</name>
    <dbReference type="NCBI Taxonomy" id="2763010"/>
    <lineage>
        <taxon>Bacteria</taxon>
        <taxon>Bacillati</taxon>
        <taxon>Actinomycetota</taxon>
        <taxon>Actinomycetes</taxon>
        <taxon>Mycobacteriales</taxon>
        <taxon>Corynebacteriaceae</taxon>
        <taxon>Corynebacterium</taxon>
    </lineage>
</organism>
<dbReference type="RefSeq" id="WP_171193576.1">
    <property type="nucleotide sequence ID" value="NZ_CP061032.1"/>
</dbReference>
<evidence type="ECO:0000313" key="3">
    <source>
        <dbReference type="Proteomes" id="UP000516235"/>
    </source>
</evidence>
<dbReference type="KEGG" id="cluj:IAU68_04270"/>
<evidence type="ECO:0000313" key="1">
    <source>
        <dbReference type="EMBL" id="MBC3178435.1"/>
    </source>
</evidence>
<dbReference type="NCBIfam" id="NF046040">
    <property type="entry name" value="RelB_antitoxin"/>
    <property type="match status" value="1"/>
</dbReference>
<dbReference type="SUPFAM" id="SSF47598">
    <property type="entry name" value="Ribbon-helix-helix"/>
    <property type="match status" value="1"/>
</dbReference>
<dbReference type="GO" id="GO:0006355">
    <property type="term" value="P:regulation of DNA-templated transcription"/>
    <property type="evidence" value="ECO:0007669"/>
    <property type="project" value="InterPro"/>
</dbReference>
<dbReference type="InterPro" id="IPR046257">
    <property type="entry name" value="DUF6290"/>
</dbReference>
<evidence type="ECO:0000313" key="4">
    <source>
        <dbReference type="Proteomes" id="UP000642876"/>
    </source>
</evidence>
<gene>
    <name evidence="1" type="ORF">H7348_03775</name>
    <name evidence="2" type="ORF">IAU68_04270</name>
</gene>
<dbReference type="EMBL" id="JACMYE010000003">
    <property type="protein sequence ID" value="MBC3178435.1"/>
    <property type="molecule type" value="Genomic_DNA"/>
</dbReference>
<reference evidence="3 4" key="1">
    <citation type="submission" date="2020-08" db="EMBL/GenBank/DDBJ databases">
        <title>novel species in genus Corynebacterium.</title>
        <authorList>
            <person name="Zhang G."/>
        </authorList>
    </citation>
    <scope>NUCLEOTIDE SEQUENCE [LARGE SCALE GENOMIC DNA]</scope>
    <source>
        <strain evidence="2">Zg-917</strain>
        <strain evidence="3 4">zg-917</strain>
    </source>
</reference>
<sequence length="71" mass="8173">MATMTIRMDDNDAELVRKYARFEGVTLSDFARNAIMEKIEDAHDLQELRDAIAHDTGKRYSLDEILADLDQ</sequence>
<dbReference type="Proteomes" id="UP000516235">
    <property type="component" value="Chromosome"/>
</dbReference>
<protein>
    <submittedName>
        <fullName evidence="2">Ribbon-helix-helix protein, CopG family</fullName>
    </submittedName>
</protein>
<dbReference type="Proteomes" id="UP000642876">
    <property type="component" value="Unassembled WGS sequence"/>
</dbReference>
<accession>A0A7H0K119</accession>
<proteinExistence type="predicted"/>
<dbReference type="EMBL" id="CP061032">
    <property type="protein sequence ID" value="QNP90985.1"/>
    <property type="molecule type" value="Genomic_DNA"/>
</dbReference>
<evidence type="ECO:0000313" key="2">
    <source>
        <dbReference type="EMBL" id="QNP90985.1"/>
    </source>
</evidence>
<dbReference type="Pfam" id="PF19807">
    <property type="entry name" value="DUF6290"/>
    <property type="match status" value="1"/>
</dbReference>
<dbReference type="InterPro" id="IPR010985">
    <property type="entry name" value="Ribbon_hlx_hlx"/>
</dbReference>
<keyword evidence="4" id="KW-1185">Reference proteome</keyword>